<feature type="signal peptide" evidence="2">
    <location>
        <begin position="1"/>
        <end position="21"/>
    </location>
</feature>
<name>A0A066TXC0_9PSEU</name>
<dbReference type="STRING" id="287986.DV20_24460"/>
<reference evidence="3 4" key="1">
    <citation type="submission" date="2014-05" db="EMBL/GenBank/DDBJ databases">
        <title>Draft genome sequence of Amycolatopsis rifamycinica DSM 46095.</title>
        <authorList>
            <person name="Lal R."/>
            <person name="Saxena A."/>
            <person name="Kumari R."/>
            <person name="Mukherjee U."/>
            <person name="Singh P."/>
            <person name="Sangwan N."/>
            <person name="Mahato N.K."/>
        </authorList>
    </citation>
    <scope>NUCLEOTIDE SEQUENCE [LARGE SCALE GENOMIC DNA]</scope>
    <source>
        <strain evidence="3 4">DSM 46095</strain>
    </source>
</reference>
<accession>A0A066TXC0</accession>
<keyword evidence="2" id="KW-0732">Signal</keyword>
<protein>
    <recommendedName>
        <fullName evidence="5">DUF3558 domain-containing protein</fullName>
    </recommendedName>
</protein>
<evidence type="ECO:0008006" key="5">
    <source>
        <dbReference type="Google" id="ProtNLM"/>
    </source>
</evidence>
<evidence type="ECO:0000313" key="4">
    <source>
        <dbReference type="Proteomes" id="UP000027345"/>
    </source>
</evidence>
<comment type="caution">
    <text evidence="3">The sequence shown here is derived from an EMBL/GenBank/DDBJ whole genome shotgun (WGS) entry which is preliminary data.</text>
</comment>
<proteinExistence type="predicted"/>
<dbReference type="EMBL" id="JMQI01000051">
    <property type="protein sequence ID" value="KDN19500.1"/>
    <property type="molecule type" value="Genomic_DNA"/>
</dbReference>
<gene>
    <name evidence="3" type="ORF">DV20_24460</name>
</gene>
<dbReference type="OrthoDB" id="3637277at2"/>
<feature type="chain" id="PRO_5038660508" description="DUF3558 domain-containing protein" evidence="2">
    <location>
        <begin position="22"/>
        <end position="213"/>
    </location>
</feature>
<evidence type="ECO:0000256" key="1">
    <source>
        <dbReference type="SAM" id="MobiDB-lite"/>
    </source>
</evidence>
<dbReference type="Proteomes" id="UP000027345">
    <property type="component" value="Unassembled WGS sequence"/>
</dbReference>
<keyword evidence="4" id="KW-1185">Reference proteome</keyword>
<feature type="compositionally biased region" description="Low complexity" evidence="1">
    <location>
        <begin position="26"/>
        <end position="47"/>
    </location>
</feature>
<dbReference type="AlphaFoldDB" id="A0A066TXC0"/>
<sequence length="213" mass="21427">MFRSKLGVLVILVTVSAGLAAACTTTTGGTASPSTAGSSSATGSPSADPEVPKVSAPLDASKYVADTCALVPKDVLASLGMPETGTFQPKGDTLFTKAGPNCAWKIRGQGTGVLVSLGTGSRDAGSGGLAGLYAAYRAKTLIRFLEHAPDVDGYPAVYWGPLDERRMGSCGIGVGIADDLTFDVYAQGYQGADDSCGAANQVAASVIKTLKGA</sequence>
<evidence type="ECO:0000313" key="3">
    <source>
        <dbReference type="EMBL" id="KDN19500.1"/>
    </source>
</evidence>
<dbReference type="InterPro" id="IPR024520">
    <property type="entry name" value="DUF3558"/>
</dbReference>
<dbReference type="PROSITE" id="PS51257">
    <property type="entry name" value="PROKAR_LIPOPROTEIN"/>
    <property type="match status" value="1"/>
</dbReference>
<evidence type="ECO:0000256" key="2">
    <source>
        <dbReference type="SAM" id="SignalP"/>
    </source>
</evidence>
<feature type="region of interest" description="Disordered" evidence="1">
    <location>
        <begin position="26"/>
        <end position="53"/>
    </location>
</feature>
<organism evidence="3 4">
    <name type="scientific">Amycolatopsis rifamycinica</name>
    <dbReference type="NCBI Taxonomy" id="287986"/>
    <lineage>
        <taxon>Bacteria</taxon>
        <taxon>Bacillati</taxon>
        <taxon>Actinomycetota</taxon>
        <taxon>Actinomycetes</taxon>
        <taxon>Pseudonocardiales</taxon>
        <taxon>Pseudonocardiaceae</taxon>
        <taxon>Amycolatopsis</taxon>
    </lineage>
</organism>
<dbReference type="Pfam" id="PF12079">
    <property type="entry name" value="DUF3558"/>
    <property type="match status" value="1"/>
</dbReference>